<evidence type="ECO:0000313" key="2">
    <source>
        <dbReference type="Proteomes" id="UP000199012"/>
    </source>
</evidence>
<sequence length="215" mass="21021">MTTTSPHSAADPALDALVPHGRRWHAVAGGAAVVALLGAAWASPAVLRPSLDGGSSGSGGVFVPLTDDEVLVLTLVTPDAAAPFTLEAVGDVPGAHVVEAWLVTGDAVDGLSSSVGAPTDGPVDAATALAAVPDLAAAALPVRVPAQPGEVGLLVRWAVDDCAALTAAGPADPATPPELRLRTVIGTRVERPAPDLAALDAGLLGDDEAGGPCAA</sequence>
<gene>
    <name evidence="1" type="ORF">SAMN05421867_103262</name>
</gene>
<evidence type="ECO:0000313" key="1">
    <source>
        <dbReference type="EMBL" id="SFA92516.1"/>
    </source>
</evidence>
<keyword evidence="2" id="KW-1185">Reference proteome</keyword>
<protein>
    <submittedName>
        <fullName evidence="1">Uncharacterized protein</fullName>
    </submittedName>
</protein>
<organism evidence="1 2">
    <name type="scientific">Cellulomonas marina</name>
    <dbReference type="NCBI Taxonomy" id="988821"/>
    <lineage>
        <taxon>Bacteria</taxon>
        <taxon>Bacillati</taxon>
        <taxon>Actinomycetota</taxon>
        <taxon>Actinomycetes</taxon>
        <taxon>Micrococcales</taxon>
        <taxon>Cellulomonadaceae</taxon>
        <taxon>Cellulomonas</taxon>
    </lineage>
</organism>
<dbReference type="AlphaFoldDB" id="A0A1I0WWU0"/>
<dbReference type="EMBL" id="FOKA01000003">
    <property type="protein sequence ID" value="SFA92516.1"/>
    <property type="molecule type" value="Genomic_DNA"/>
</dbReference>
<dbReference type="RefSeq" id="WP_090031259.1">
    <property type="nucleotide sequence ID" value="NZ_BONM01000031.1"/>
</dbReference>
<dbReference type="Proteomes" id="UP000199012">
    <property type="component" value="Unassembled WGS sequence"/>
</dbReference>
<accession>A0A1I0WWU0</accession>
<proteinExistence type="predicted"/>
<name>A0A1I0WWU0_9CELL</name>
<dbReference type="STRING" id="988821.SAMN05421867_103262"/>
<reference evidence="2" key="1">
    <citation type="submission" date="2016-10" db="EMBL/GenBank/DDBJ databases">
        <authorList>
            <person name="Varghese N."/>
            <person name="Submissions S."/>
        </authorList>
    </citation>
    <scope>NUCLEOTIDE SEQUENCE [LARGE SCALE GENOMIC DNA]</scope>
    <source>
        <strain evidence="2">CGMCC 4.6945</strain>
    </source>
</reference>